<dbReference type="SUPFAM" id="SSF51735">
    <property type="entry name" value="NAD(P)-binding Rossmann-fold domains"/>
    <property type="match status" value="1"/>
</dbReference>
<evidence type="ECO:0000256" key="7">
    <source>
        <dbReference type="PIRSR" id="PIRSR000193-1"/>
    </source>
</evidence>
<dbReference type="Pfam" id="PF03807">
    <property type="entry name" value="F420_oxidored"/>
    <property type="match status" value="1"/>
</dbReference>
<evidence type="ECO:0000256" key="2">
    <source>
        <dbReference type="ARBA" id="ARBA00022857"/>
    </source>
</evidence>
<organism evidence="10 11">
    <name type="scientific">Candidatus Chlorohelix allophototropha</name>
    <dbReference type="NCBI Taxonomy" id="3003348"/>
    <lineage>
        <taxon>Bacteria</taxon>
        <taxon>Bacillati</taxon>
        <taxon>Chloroflexota</taxon>
        <taxon>Chloroflexia</taxon>
        <taxon>Candidatus Chloroheliales</taxon>
        <taxon>Candidatus Chloroheliaceae</taxon>
        <taxon>Candidatus Chlorohelix</taxon>
    </lineage>
</organism>
<dbReference type="InterPro" id="IPR029036">
    <property type="entry name" value="P5CR_dimer"/>
</dbReference>
<dbReference type="Gene3D" id="3.40.50.720">
    <property type="entry name" value="NAD(P)-binding Rossmann-like Domain"/>
    <property type="match status" value="1"/>
</dbReference>
<evidence type="ECO:0000259" key="9">
    <source>
        <dbReference type="Pfam" id="PF14748"/>
    </source>
</evidence>
<dbReference type="HAMAP" id="MF_01925">
    <property type="entry name" value="P5C_reductase"/>
    <property type="match status" value="1"/>
</dbReference>
<feature type="domain" description="Pyrroline-5-carboxylate reductase dimerisation" evidence="9">
    <location>
        <begin position="150"/>
        <end position="253"/>
    </location>
</feature>
<dbReference type="InterPro" id="IPR000304">
    <property type="entry name" value="Pyrroline-COOH_reductase"/>
</dbReference>
<dbReference type="GO" id="GO:0055129">
    <property type="term" value="P:L-proline biosynthetic process"/>
    <property type="evidence" value="ECO:0007669"/>
    <property type="project" value="UniProtKB-UniRule"/>
</dbReference>
<comment type="pathway">
    <text evidence="5">Amino-acid biosynthesis; L-proline biosynthesis; L-proline from L-glutamate 5-semialdehyde: step 1/1.</text>
</comment>
<protein>
    <recommendedName>
        <fullName evidence="5 6">Pyrroline-5-carboxylate reductase</fullName>
        <shortName evidence="5">P5C reductase</shortName>
        <shortName evidence="5">P5CR</shortName>
        <ecNumber evidence="5 6">1.5.1.2</ecNumber>
    </recommendedName>
    <alternativeName>
        <fullName evidence="5">PCA reductase</fullName>
    </alternativeName>
</protein>
<dbReference type="AlphaFoldDB" id="A0A8T7LSL8"/>
<comment type="catalytic activity">
    <reaction evidence="5">
        <text>L-proline + NADP(+) = (S)-1-pyrroline-5-carboxylate + NADPH + 2 H(+)</text>
        <dbReference type="Rhea" id="RHEA:14109"/>
        <dbReference type="ChEBI" id="CHEBI:15378"/>
        <dbReference type="ChEBI" id="CHEBI:17388"/>
        <dbReference type="ChEBI" id="CHEBI:57783"/>
        <dbReference type="ChEBI" id="CHEBI:58349"/>
        <dbReference type="ChEBI" id="CHEBI:60039"/>
        <dbReference type="EC" id="1.5.1.2"/>
    </reaction>
</comment>
<keyword evidence="5" id="KW-0028">Amino-acid biosynthesis</keyword>
<dbReference type="InterPro" id="IPR036291">
    <property type="entry name" value="NAD(P)-bd_dom_sf"/>
</dbReference>
<keyword evidence="5" id="KW-0641">Proline biosynthesis</keyword>
<evidence type="ECO:0000259" key="8">
    <source>
        <dbReference type="Pfam" id="PF03807"/>
    </source>
</evidence>
<dbReference type="PANTHER" id="PTHR11645">
    <property type="entry name" value="PYRROLINE-5-CARBOXYLATE REDUCTASE"/>
    <property type="match status" value="1"/>
</dbReference>
<feature type="binding site" evidence="7">
    <location>
        <position position="45"/>
    </location>
    <ligand>
        <name>NADPH</name>
        <dbReference type="ChEBI" id="CHEBI:57783"/>
    </ligand>
</feature>
<evidence type="ECO:0000313" key="11">
    <source>
        <dbReference type="Proteomes" id="UP000521676"/>
    </source>
</evidence>
<comment type="catalytic activity">
    <reaction evidence="5">
        <text>L-proline + NAD(+) = (S)-1-pyrroline-5-carboxylate + NADH + 2 H(+)</text>
        <dbReference type="Rhea" id="RHEA:14105"/>
        <dbReference type="ChEBI" id="CHEBI:15378"/>
        <dbReference type="ChEBI" id="CHEBI:17388"/>
        <dbReference type="ChEBI" id="CHEBI:57540"/>
        <dbReference type="ChEBI" id="CHEBI:57945"/>
        <dbReference type="ChEBI" id="CHEBI:60039"/>
        <dbReference type="EC" id="1.5.1.2"/>
    </reaction>
</comment>
<comment type="subcellular location">
    <subcellularLocation>
        <location evidence="5">Cytoplasm</location>
    </subcellularLocation>
</comment>
<dbReference type="GO" id="GO:0004735">
    <property type="term" value="F:pyrroline-5-carboxylate reductase activity"/>
    <property type="evidence" value="ECO:0007669"/>
    <property type="project" value="UniProtKB-UniRule"/>
</dbReference>
<dbReference type="EMBL" id="JACATZ010000001">
    <property type="protein sequence ID" value="NWJ45018.1"/>
    <property type="molecule type" value="Genomic_DNA"/>
</dbReference>
<comment type="caution">
    <text evidence="10">The sequence shown here is derived from an EMBL/GenBank/DDBJ whole genome shotgun (WGS) entry which is preliminary data.</text>
</comment>
<evidence type="ECO:0000256" key="1">
    <source>
        <dbReference type="ARBA" id="ARBA00005525"/>
    </source>
</evidence>
<comment type="function">
    <text evidence="4 5">Catalyzes the reduction of 1-pyrroline-5-carboxylate (PCA) to L-proline.</text>
</comment>
<feature type="domain" description="Pyrroline-5-carboxylate reductase catalytic N-terminal" evidence="8">
    <location>
        <begin position="1"/>
        <end position="87"/>
    </location>
</feature>
<dbReference type="FunFam" id="1.10.3730.10:FF:000001">
    <property type="entry name" value="Pyrroline-5-carboxylate reductase"/>
    <property type="match status" value="1"/>
</dbReference>
<dbReference type="PANTHER" id="PTHR11645:SF66">
    <property type="entry name" value="PYRROLINE-5-CARBOXYLATE REDUCTASE"/>
    <property type="match status" value="1"/>
</dbReference>
<dbReference type="InterPro" id="IPR028939">
    <property type="entry name" value="P5C_Rdtase_cat_N"/>
</dbReference>
<dbReference type="Pfam" id="PF14748">
    <property type="entry name" value="P5CR_dimer"/>
    <property type="match status" value="1"/>
</dbReference>
<evidence type="ECO:0000256" key="6">
    <source>
        <dbReference type="NCBIfam" id="TIGR00112"/>
    </source>
</evidence>
<proteinExistence type="inferred from homology"/>
<keyword evidence="5" id="KW-0963">Cytoplasm</keyword>
<dbReference type="NCBIfam" id="TIGR00112">
    <property type="entry name" value="proC"/>
    <property type="match status" value="1"/>
</dbReference>
<reference evidence="10 11" key="1">
    <citation type="submission" date="2020-06" db="EMBL/GenBank/DDBJ databases">
        <title>Anoxygenic phototrophic Chloroflexota member uses a Type I reaction center.</title>
        <authorList>
            <person name="Tsuji J.M."/>
            <person name="Shaw N.A."/>
            <person name="Nagashima S."/>
            <person name="Venkiteswaran J."/>
            <person name="Schiff S.L."/>
            <person name="Hanada S."/>
            <person name="Tank M."/>
            <person name="Neufeld J.D."/>
        </authorList>
    </citation>
    <scope>NUCLEOTIDE SEQUENCE [LARGE SCALE GENOMIC DNA]</scope>
    <source>
        <strain evidence="10">L227-S17</strain>
    </source>
</reference>
<dbReference type="GO" id="GO:0005737">
    <property type="term" value="C:cytoplasm"/>
    <property type="evidence" value="ECO:0007669"/>
    <property type="project" value="UniProtKB-SubCell"/>
</dbReference>
<dbReference type="SUPFAM" id="SSF48179">
    <property type="entry name" value="6-phosphogluconate dehydrogenase C-terminal domain-like"/>
    <property type="match status" value="1"/>
</dbReference>
<comment type="similarity">
    <text evidence="1 5">Belongs to the pyrroline-5-carboxylate reductase family.</text>
</comment>
<gene>
    <name evidence="5" type="primary">proC</name>
    <name evidence="10" type="ORF">HXX08_03980</name>
</gene>
<evidence type="ECO:0000256" key="5">
    <source>
        <dbReference type="HAMAP-Rule" id="MF_01925"/>
    </source>
</evidence>
<dbReference type="EC" id="1.5.1.2" evidence="5 6"/>
<dbReference type="Gene3D" id="1.10.3730.10">
    <property type="entry name" value="ProC C-terminal domain-like"/>
    <property type="match status" value="1"/>
</dbReference>
<dbReference type="PIRSF" id="PIRSF000193">
    <property type="entry name" value="Pyrrol-5-carb_rd"/>
    <property type="match status" value="1"/>
</dbReference>
<dbReference type="Proteomes" id="UP000521676">
    <property type="component" value="Unassembled WGS sequence"/>
</dbReference>
<name>A0A8T7LSL8_9CHLR</name>
<evidence type="ECO:0000256" key="4">
    <source>
        <dbReference type="ARBA" id="ARBA00058118"/>
    </source>
</evidence>
<keyword evidence="2 5" id="KW-0521">NADP</keyword>
<accession>A0A8T7LSL8</accession>
<evidence type="ECO:0000256" key="3">
    <source>
        <dbReference type="ARBA" id="ARBA00023002"/>
    </source>
</evidence>
<evidence type="ECO:0000313" key="10">
    <source>
        <dbReference type="EMBL" id="NWJ45018.1"/>
    </source>
</evidence>
<keyword evidence="3 5" id="KW-0560">Oxidoreductase</keyword>
<sequence length="261" mass="28101">MAESMISGVLEKKLILPQHIFASHPRTKRAEELQAQLGVCASTSNREAAQAADIVVICVKPQRLRAVFHELAGVVTSSQLVISIVAGANSSSIAQQLRHAAVVRVMPNTPAQIGHGISVWTCTPEVNEEQRVQVRAILSALGKELFFEEEKFVDMATAISGSGPAYVFLVMEALIDAAVHLGFSRQDARELVTETLLGSVLFAQESHRHPAELRNMVTSPAGTSAEALYQLEKGGLRTILSKAVHAAYQKTATLSDIINKG</sequence>
<dbReference type="InterPro" id="IPR008927">
    <property type="entry name" value="6-PGluconate_DH-like_C_sf"/>
</dbReference>